<keyword evidence="2" id="KW-0812">Transmembrane</keyword>
<name>A0A418SCF9_9RHOB</name>
<gene>
    <name evidence="3" type="ORF">PSAL_013260</name>
</gene>
<sequence length="186" mass="20039">MVENKTAGQAGGTGGPEQTPGPKQEPTQSPTQSMGLRIAFFISLALNLAVAGLVIGAVMRGPSGPGPGSAPPPADRVGGVIAYALSREDRREIGREIGRELRSDRPERDDVRAEFDKLLMVLRAEPFDPDALEVSVQRQLDEAMRRQALGQKVLLERIAGMSRADRLAVADRLEEALSQPPADRHK</sequence>
<dbReference type="Proteomes" id="UP000283786">
    <property type="component" value="Chromosome"/>
</dbReference>
<dbReference type="RefSeq" id="WP_196222886.1">
    <property type="nucleotide sequence ID" value="NZ_CP060436.1"/>
</dbReference>
<feature type="transmembrane region" description="Helical" evidence="2">
    <location>
        <begin position="38"/>
        <end position="59"/>
    </location>
</feature>
<dbReference type="AlphaFoldDB" id="A0A418SCF9"/>
<keyword evidence="4" id="KW-1185">Reference proteome</keyword>
<dbReference type="Pfam" id="PF13801">
    <property type="entry name" value="Metal_resist"/>
    <property type="match status" value="1"/>
</dbReference>
<proteinExistence type="predicted"/>
<feature type="region of interest" description="Disordered" evidence="1">
    <location>
        <begin position="1"/>
        <end position="31"/>
    </location>
</feature>
<evidence type="ECO:0000256" key="2">
    <source>
        <dbReference type="SAM" id="Phobius"/>
    </source>
</evidence>
<organism evidence="3 4">
    <name type="scientific">Pseudooceanicola algae</name>
    <dbReference type="NCBI Taxonomy" id="1537215"/>
    <lineage>
        <taxon>Bacteria</taxon>
        <taxon>Pseudomonadati</taxon>
        <taxon>Pseudomonadota</taxon>
        <taxon>Alphaproteobacteria</taxon>
        <taxon>Rhodobacterales</taxon>
        <taxon>Paracoccaceae</taxon>
        <taxon>Pseudooceanicola</taxon>
    </lineage>
</organism>
<evidence type="ECO:0008006" key="5">
    <source>
        <dbReference type="Google" id="ProtNLM"/>
    </source>
</evidence>
<dbReference type="EMBL" id="CP060436">
    <property type="protein sequence ID" value="QPM90092.1"/>
    <property type="molecule type" value="Genomic_DNA"/>
</dbReference>
<protein>
    <recommendedName>
        <fullName evidence="5">Periplasmic heavy metal sensor</fullName>
    </recommendedName>
</protein>
<evidence type="ECO:0000313" key="4">
    <source>
        <dbReference type="Proteomes" id="UP000283786"/>
    </source>
</evidence>
<dbReference type="KEGG" id="palw:PSAL_013260"/>
<evidence type="ECO:0000256" key="1">
    <source>
        <dbReference type="SAM" id="MobiDB-lite"/>
    </source>
</evidence>
<keyword evidence="2" id="KW-1133">Transmembrane helix</keyword>
<evidence type="ECO:0000313" key="3">
    <source>
        <dbReference type="EMBL" id="QPM90092.1"/>
    </source>
</evidence>
<dbReference type="InterPro" id="IPR025961">
    <property type="entry name" value="Metal_resist"/>
</dbReference>
<accession>A0A418SCF9</accession>
<keyword evidence="2" id="KW-0472">Membrane</keyword>
<reference evidence="3 4" key="1">
    <citation type="submission" date="2020-08" db="EMBL/GenBank/DDBJ databases">
        <title>Genome sequence of Rhodobacteraceae bacterium Lw-13e.</title>
        <authorList>
            <person name="Poehlein A."/>
            <person name="Wolter L."/>
            <person name="Daniel R."/>
            <person name="Brinkhoff T."/>
        </authorList>
    </citation>
    <scope>NUCLEOTIDE SEQUENCE [LARGE SCALE GENOMIC DNA]</scope>
    <source>
        <strain evidence="3 4">Lw-13e</strain>
    </source>
</reference>
<feature type="compositionally biased region" description="Low complexity" evidence="1">
    <location>
        <begin position="16"/>
        <end position="28"/>
    </location>
</feature>